<feature type="transmembrane region" description="Helical" evidence="1">
    <location>
        <begin position="126"/>
        <end position="146"/>
    </location>
</feature>
<protein>
    <recommendedName>
        <fullName evidence="4">Glycerophosphoryl diester phosphodiesterase membrane domain-containing protein</fullName>
    </recommendedName>
</protein>
<dbReference type="OrthoDB" id="1049480at2"/>
<evidence type="ECO:0000313" key="3">
    <source>
        <dbReference type="Proteomes" id="UP000540519"/>
    </source>
</evidence>
<feature type="transmembrane region" description="Helical" evidence="1">
    <location>
        <begin position="34"/>
        <end position="55"/>
    </location>
</feature>
<sequence length="290" mass="32554">MKQFIEFKKQREMSQILSDTFGFLRNEFKTFFGVFFKIIAPYLVVMLISYGFYMFQIGDLMNFSVSGSNSILSGITVFFVALIFLLATVTTYVMAQATTLFYIKSYIKNNGTIDFSEIKENVYDSFWKFIGLGFLVAICVGFGFLFCLIPGIYLYVPLVLSFSILAFDGKGVSDAFSDSFTLVKEYWWVTFASLFVVGIIVMVTSYAFALPATIYTYAKMGILSGEIDAENFTVADPISIILGIISTLAQFLLNIISVVASVLIYFDLNEKKNFTGTYERIKNLGGTADE</sequence>
<dbReference type="AlphaFoldDB" id="A0A7X2ZV91"/>
<dbReference type="RefSeq" id="WP_155600424.1">
    <property type="nucleotide sequence ID" value="NZ_RCNR01000030.1"/>
</dbReference>
<proteinExistence type="predicted"/>
<feature type="transmembrane region" description="Helical" evidence="1">
    <location>
        <begin position="238"/>
        <end position="266"/>
    </location>
</feature>
<accession>A0A7X2ZV91</accession>
<evidence type="ECO:0008006" key="4">
    <source>
        <dbReference type="Google" id="ProtNLM"/>
    </source>
</evidence>
<comment type="caution">
    <text evidence="2">The sequence shown here is derived from an EMBL/GenBank/DDBJ whole genome shotgun (WGS) entry which is preliminary data.</text>
</comment>
<keyword evidence="3" id="KW-1185">Reference proteome</keyword>
<keyword evidence="1" id="KW-0812">Transmembrane</keyword>
<reference evidence="2 3" key="1">
    <citation type="journal article" date="2019" name="Mar. Drugs">
        <title>Comparative Genomics and CAZyme Genome Repertoires of Marine Zobellia amurskyensis KMM 3526(T) and Zobellia laminariae KMM 3676(T).</title>
        <authorList>
            <person name="Chernysheva N."/>
            <person name="Bystritskaya E."/>
            <person name="Stenkova A."/>
            <person name="Golovkin I."/>
            <person name="Nedashkovskaya O."/>
            <person name="Isaeva M."/>
        </authorList>
    </citation>
    <scope>NUCLEOTIDE SEQUENCE [LARGE SCALE GENOMIC DNA]</scope>
    <source>
        <strain evidence="2 3">KMM 3526</strain>
    </source>
</reference>
<gene>
    <name evidence="2" type="ORF">D9O36_14285</name>
</gene>
<evidence type="ECO:0000313" key="2">
    <source>
        <dbReference type="EMBL" id="MUH37016.1"/>
    </source>
</evidence>
<name>A0A7X2ZV91_9FLAO</name>
<keyword evidence="1" id="KW-0472">Membrane</keyword>
<feature type="transmembrane region" description="Helical" evidence="1">
    <location>
        <begin position="75"/>
        <end position="95"/>
    </location>
</feature>
<feature type="transmembrane region" description="Helical" evidence="1">
    <location>
        <begin position="188"/>
        <end position="218"/>
    </location>
</feature>
<keyword evidence="1" id="KW-1133">Transmembrane helix</keyword>
<evidence type="ECO:0000256" key="1">
    <source>
        <dbReference type="SAM" id="Phobius"/>
    </source>
</evidence>
<organism evidence="2 3">
    <name type="scientific">Zobellia amurskyensis</name>
    <dbReference type="NCBI Taxonomy" id="248905"/>
    <lineage>
        <taxon>Bacteria</taxon>
        <taxon>Pseudomonadati</taxon>
        <taxon>Bacteroidota</taxon>
        <taxon>Flavobacteriia</taxon>
        <taxon>Flavobacteriales</taxon>
        <taxon>Flavobacteriaceae</taxon>
        <taxon>Zobellia</taxon>
    </lineage>
</organism>
<dbReference type="Proteomes" id="UP000540519">
    <property type="component" value="Unassembled WGS sequence"/>
</dbReference>
<dbReference type="EMBL" id="RCNR01000030">
    <property type="protein sequence ID" value="MUH37016.1"/>
    <property type="molecule type" value="Genomic_DNA"/>
</dbReference>